<gene>
    <name evidence="2" type="ORF">GSMUA_110650.1</name>
</gene>
<dbReference type="InParanoid" id="A0A804ILB0"/>
<dbReference type="EnsemblPlants" id="Ma04_t05340.1">
    <property type="protein sequence ID" value="Ma04_p05340.1"/>
    <property type="gene ID" value="Ma04_g05340"/>
</dbReference>
<evidence type="ECO:0000313" key="3">
    <source>
        <dbReference type="EnsemblPlants" id="Ma04_p05340.1"/>
    </source>
</evidence>
<evidence type="ECO:0000256" key="1">
    <source>
        <dbReference type="SAM" id="MobiDB-lite"/>
    </source>
</evidence>
<feature type="compositionally biased region" description="Acidic residues" evidence="1">
    <location>
        <begin position="76"/>
        <end position="85"/>
    </location>
</feature>
<keyword evidence="4" id="KW-1185">Reference proteome</keyword>
<evidence type="ECO:0000313" key="2">
    <source>
        <dbReference type="EMBL" id="CAG1841270.1"/>
    </source>
</evidence>
<feature type="region of interest" description="Disordered" evidence="1">
    <location>
        <begin position="71"/>
        <end position="103"/>
    </location>
</feature>
<sequence length="103" mass="11546">MLPPFLGSSQHYRAYEICVEKDLVREQVFLLGRMGDVKQALAVIISKSEDMGGARVMLLVFRSVLRSEPFCRNASDSDDDSENDDTQSSRPRMNSVLCTMAGR</sequence>
<dbReference type="Gramene" id="Ma04_t05340.1">
    <property type="protein sequence ID" value="Ma04_p05340.1"/>
    <property type="gene ID" value="Ma04_g05340"/>
</dbReference>
<protein>
    <submittedName>
        <fullName evidence="2">(wild Malaysian banana) hypothetical protein</fullName>
    </submittedName>
</protein>
<reference evidence="2" key="1">
    <citation type="submission" date="2021-03" db="EMBL/GenBank/DDBJ databases">
        <authorList>
            <consortium name="Genoscope - CEA"/>
            <person name="William W."/>
        </authorList>
    </citation>
    <scope>NUCLEOTIDE SEQUENCE</scope>
    <source>
        <strain evidence="2">Doubled-haploid Pahang</strain>
    </source>
</reference>
<dbReference type="Proteomes" id="UP000012960">
    <property type="component" value="Unplaced"/>
</dbReference>
<evidence type="ECO:0000313" key="4">
    <source>
        <dbReference type="Proteomes" id="UP000012960"/>
    </source>
</evidence>
<dbReference type="EMBL" id="HG996469">
    <property type="protein sequence ID" value="CAG1841270.1"/>
    <property type="molecule type" value="Genomic_DNA"/>
</dbReference>
<dbReference type="AlphaFoldDB" id="A0A804ILB0"/>
<proteinExistence type="predicted"/>
<organism evidence="3 4">
    <name type="scientific">Musa acuminata subsp. malaccensis</name>
    <name type="common">Wild banana</name>
    <name type="synonym">Musa malaccensis</name>
    <dbReference type="NCBI Taxonomy" id="214687"/>
    <lineage>
        <taxon>Eukaryota</taxon>
        <taxon>Viridiplantae</taxon>
        <taxon>Streptophyta</taxon>
        <taxon>Embryophyta</taxon>
        <taxon>Tracheophyta</taxon>
        <taxon>Spermatophyta</taxon>
        <taxon>Magnoliopsida</taxon>
        <taxon>Liliopsida</taxon>
        <taxon>Zingiberales</taxon>
        <taxon>Musaceae</taxon>
        <taxon>Musa</taxon>
    </lineage>
</organism>
<reference evidence="3" key="2">
    <citation type="submission" date="2021-05" db="UniProtKB">
        <authorList>
            <consortium name="EnsemblPlants"/>
        </authorList>
    </citation>
    <scope>IDENTIFICATION</scope>
    <source>
        <strain evidence="3">subsp. malaccensis</strain>
    </source>
</reference>
<accession>A0A804ILB0</accession>
<dbReference type="Pfam" id="PF23556">
    <property type="entry name" value="TPR_Vps41"/>
    <property type="match status" value="1"/>
</dbReference>
<name>A0A804ILB0_MUSAM</name>